<evidence type="ECO:0000313" key="2">
    <source>
        <dbReference type="Proteomes" id="UP001055879"/>
    </source>
</evidence>
<keyword evidence="2" id="KW-1185">Reference proteome</keyword>
<comment type="caution">
    <text evidence="1">The sequence shown here is derived from an EMBL/GenBank/DDBJ whole genome shotgun (WGS) entry which is preliminary data.</text>
</comment>
<gene>
    <name evidence="1" type="ORF">L6452_19100</name>
</gene>
<accession>A0ACB9B8I1</accession>
<protein>
    <submittedName>
        <fullName evidence="1">Uncharacterized protein</fullName>
    </submittedName>
</protein>
<sequence>MDQFESFLSYKPLRLILELPEPNSRPGRTTYDSFPSEEEVFEGIKQLGYVGQLNNVTDFDKSNLPPVWYALFSVIIRCLTSKHSGIDSASLINLAIHCRLSWPQVPDYEMTYIQKEKRSFNYSMTILYALIANYADVTDEDVIEYCMENELWKLYKMSLLMTIKLLKKMLKLKQLFLNKSLKLKKRLKMSKKLRYLLMSVL</sequence>
<dbReference type="EMBL" id="CM042052">
    <property type="protein sequence ID" value="KAI3718238.1"/>
    <property type="molecule type" value="Genomic_DNA"/>
</dbReference>
<dbReference type="Proteomes" id="UP001055879">
    <property type="component" value="Linkage Group LG06"/>
</dbReference>
<reference evidence="2" key="1">
    <citation type="journal article" date="2022" name="Mol. Ecol. Resour.">
        <title>The genomes of chicory, endive, great burdock and yacon provide insights into Asteraceae palaeo-polyploidization history and plant inulin production.</title>
        <authorList>
            <person name="Fan W."/>
            <person name="Wang S."/>
            <person name="Wang H."/>
            <person name="Wang A."/>
            <person name="Jiang F."/>
            <person name="Liu H."/>
            <person name="Zhao H."/>
            <person name="Xu D."/>
            <person name="Zhang Y."/>
        </authorList>
    </citation>
    <scope>NUCLEOTIDE SEQUENCE [LARGE SCALE GENOMIC DNA]</scope>
    <source>
        <strain evidence="2">cv. Niubang</strain>
    </source>
</reference>
<name>A0ACB9B8I1_ARCLA</name>
<organism evidence="1 2">
    <name type="scientific">Arctium lappa</name>
    <name type="common">Greater burdock</name>
    <name type="synonym">Lappa major</name>
    <dbReference type="NCBI Taxonomy" id="4217"/>
    <lineage>
        <taxon>Eukaryota</taxon>
        <taxon>Viridiplantae</taxon>
        <taxon>Streptophyta</taxon>
        <taxon>Embryophyta</taxon>
        <taxon>Tracheophyta</taxon>
        <taxon>Spermatophyta</taxon>
        <taxon>Magnoliopsida</taxon>
        <taxon>eudicotyledons</taxon>
        <taxon>Gunneridae</taxon>
        <taxon>Pentapetalae</taxon>
        <taxon>asterids</taxon>
        <taxon>campanulids</taxon>
        <taxon>Asterales</taxon>
        <taxon>Asteraceae</taxon>
        <taxon>Carduoideae</taxon>
        <taxon>Cardueae</taxon>
        <taxon>Arctiinae</taxon>
        <taxon>Arctium</taxon>
    </lineage>
</organism>
<evidence type="ECO:0000313" key="1">
    <source>
        <dbReference type="EMBL" id="KAI3718238.1"/>
    </source>
</evidence>
<proteinExistence type="predicted"/>
<reference evidence="1 2" key="2">
    <citation type="journal article" date="2022" name="Mol. Ecol. Resour.">
        <title>The genomes of chicory, endive, great burdock and yacon provide insights into Asteraceae paleo-polyploidization history and plant inulin production.</title>
        <authorList>
            <person name="Fan W."/>
            <person name="Wang S."/>
            <person name="Wang H."/>
            <person name="Wang A."/>
            <person name="Jiang F."/>
            <person name="Liu H."/>
            <person name="Zhao H."/>
            <person name="Xu D."/>
            <person name="Zhang Y."/>
        </authorList>
    </citation>
    <scope>NUCLEOTIDE SEQUENCE [LARGE SCALE GENOMIC DNA]</scope>
    <source>
        <strain evidence="2">cv. Niubang</strain>
    </source>
</reference>